<evidence type="ECO:0000256" key="8">
    <source>
        <dbReference type="SAM" id="Phobius"/>
    </source>
</evidence>
<dbReference type="PANTHER" id="PTHR48021">
    <property type="match status" value="1"/>
</dbReference>
<keyword evidence="3" id="KW-0813">Transport</keyword>
<evidence type="ECO:0000256" key="5">
    <source>
        <dbReference type="ARBA" id="ARBA00022692"/>
    </source>
</evidence>
<feature type="transmembrane region" description="Helical" evidence="8">
    <location>
        <begin position="119"/>
        <end position="141"/>
    </location>
</feature>
<evidence type="ECO:0000259" key="10">
    <source>
        <dbReference type="PROSITE" id="PS50850"/>
    </source>
</evidence>
<gene>
    <name evidence="11" type="ORF">RIF29_20838</name>
</gene>
<evidence type="ECO:0000313" key="11">
    <source>
        <dbReference type="EMBL" id="KAK7268151.1"/>
    </source>
</evidence>
<comment type="subcellular location">
    <subcellularLocation>
        <location evidence="1">Membrane</location>
        <topology evidence="1">Multi-pass membrane protein</topology>
    </subcellularLocation>
</comment>
<dbReference type="SUPFAM" id="SSF103473">
    <property type="entry name" value="MFS general substrate transporter"/>
    <property type="match status" value="1"/>
</dbReference>
<evidence type="ECO:0000256" key="6">
    <source>
        <dbReference type="ARBA" id="ARBA00022989"/>
    </source>
</evidence>
<evidence type="ECO:0000313" key="12">
    <source>
        <dbReference type="Proteomes" id="UP001372338"/>
    </source>
</evidence>
<keyword evidence="7 8" id="KW-0472">Membrane</keyword>
<dbReference type="Gene3D" id="1.20.1250.20">
    <property type="entry name" value="MFS general substrate transporter like domains"/>
    <property type="match status" value="1"/>
</dbReference>
<feature type="domain" description="Major facilitator superfamily (MFS) profile" evidence="10">
    <location>
        <begin position="1"/>
        <end position="142"/>
    </location>
</feature>
<keyword evidence="9" id="KW-0732">Signal</keyword>
<dbReference type="PROSITE" id="PS00216">
    <property type="entry name" value="SUGAR_TRANSPORT_1"/>
    <property type="match status" value="1"/>
</dbReference>
<evidence type="ECO:0000256" key="2">
    <source>
        <dbReference type="ARBA" id="ARBA00010992"/>
    </source>
</evidence>
<dbReference type="GO" id="GO:0016020">
    <property type="term" value="C:membrane"/>
    <property type="evidence" value="ECO:0007669"/>
    <property type="project" value="UniProtKB-SubCell"/>
</dbReference>
<evidence type="ECO:0000256" key="4">
    <source>
        <dbReference type="ARBA" id="ARBA00022597"/>
    </source>
</evidence>
<dbReference type="InterPro" id="IPR005829">
    <property type="entry name" value="Sugar_transporter_CS"/>
</dbReference>
<feature type="transmembrane region" description="Helical" evidence="8">
    <location>
        <begin position="87"/>
        <end position="107"/>
    </location>
</feature>
<dbReference type="Proteomes" id="UP001372338">
    <property type="component" value="Unassembled WGS sequence"/>
</dbReference>
<comment type="similarity">
    <text evidence="2">Belongs to the major facilitator superfamily. Sugar transporter (TC 2.A.1.1) family.</text>
</comment>
<dbReference type="InterPro" id="IPR050549">
    <property type="entry name" value="MFS_Trehalose_Transporter"/>
</dbReference>
<reference evidence="11 12" key="1">
    <citation type="submission" date="2024-01" db="EMBL/GenBank/DDBJ databases">
        <title>The genomes of 5 underutilized Papilionoideae crops provide insights into root nodulation and disease resistanc.</title>
        <authorList>
            <person name="Yuan L."/>
        </authorList>
    </citation>
    <scope>NUCLEOTIDE SEQUENCE [LARGE SCALE GENOMIC DNA]</scope>
    <source>
        <strain evidence="11">ZHUSHIDOU_FW_LH</strain>
        <tissue evidence="11">Leaf</tissue>
    </source>
</reference>
<accession>A0AAN9ICU2</accession>
<keyword evidence="12" id="KW-1185">Reference proteome</keyword>
<dbReference type="InterPro" id="IPR036259">
    <property type="entry name" value="MFS_trans_sf"/>
</dbReference>
<dbReference type="PROSITE" id="PS50850">
    <property type="entry name" value="MFS"/>
    <property type="match status" value="1"/>
</dbReference>
<dbReference type="AlphaFoldDB" id="A0AAN9ICU2"/>
<dbReference type="Pfam" id="PF00083">
    <property type="entry name" value="Sugar_tr"/>
    <property type="match status" value="1"/>
</dbReference>
<dbReference type="PANTHER" id="PTHR48021:SF19">
    <property type="entry name" value="GENERAL SUBSTRATE TRANSPORTER"/>
    <property type="match status" value="1"/>
</dbReference>
<dbReference type="GO" id="GO:0022857">
    <property type="term" value="F:transmembrane transporter activity"/>
    <property type="evidence" value="ECO:0007669"/>
    <property type="project" value="InterPro"/>
</dbReference>
<dbReference type="InterPro" id="IPR020846">
    <property type="entry name" value="MFS_dom"/>
</dbReference>
<evidence type="ECO:0000256" key="3">
    <source>
        <dbReference type="ARBA" id="ARBA00022448"/>
    </source>
</evidence>
<protein>
    <recommendedName>
        <fullName evidence="10">Major facilitator superfamily (MFS) profile domain-containing protein</fullName>
    </recommendedName>
</protein>
<name>A0AAN9ICU2_CROPI</name>
<feature type="chain" id="PRO_5043022652" description="Major facilitator superfamily (MFS) profile domain-containing protein" evidence="9">
    <location>
        <begin position="27"/>
        <end position="142"/>
    </location>
</feature>
<keyword evidence="6 8" id="KW-1133">Transmembrane helix</keyword>
<keyword evidence="4" id="KW-0762">Sugar transport</keyword>
<dbReference type="EMBL" id="JAYWIO010000004">
    <property type="protein sequence ID" value="KAK7268151.1"/>
    <property type="molecule type" value="Genomic_DNA"/>
</dbReference>
<dbReference type="InterPro" id="IPR005828">
    <property type="entry name" value="MFS_sugar_transport-like"/>
</dbReference>
<sequence>MAAVAAVTLRLSLSALFILSLLCLHSQRLIHCALSLFYTTKAQIRVFNLGTRLGNPEVRRVVDQSIQEYLTEYLEYLDSILSKALNAFKYSLFGSILTIGAMIGAIISGRIADYAGRRVAMGFSKVFCIFGWLAITFSKVYH</sequence>
<comment type="caution">
    <text evidence="11">The sequence shown here is derived from an EMBL/GenBank/DDBJ whole genome shotgun (WGS) entry which is preliminary data.</text>
</comment>
<keyword evidence="5 8" id="KW-0812">Transmembrane</keyword>
<organism evidence="11 12">
    <name type="scientific">Crotalaria pallida</name>
    <name type="common">Smooth rattlebox</name>
    <name type="synonym">Crotalaria striata</name>
    <dbReference type="NCBI Taxonomy" id="3830"/>
    <lineage>
        <taxon>Eukaryota</taxon>
        <taxon>Viridiplantae</taxon>
        <taxon>Streptophyta</taxon>
        <taxon>Embryophyta</taxon>
        <taxon>Tracheophyta</taxon>
        <taxon>Spermatophyta</taxon>
        <taxon>Magnoliopsida</taxon>
        <taxon>eudicotyledons</taxon>
        <taxon>Gunneridae</taxon>
        <taxon>Pentapetalae</taxon>
        <taxon>rosids</taxon>
        <taxon>fabids</taxon>
        <taxon>Fabales</taxon>
        <taxon>Fabaceae</taxon>
        <taxon>Papilionoideae</taxon>
        <taxon>50 kb inversion clade</taxon>
        <taxon>genistoids sensu lato</taxon>
        <taxon>core genistoids</taxon>
        <taxon>Crotalarieae</taxon>
        <taxon>Crotalaria</taxon>
    </lineage>
</organism>
<evidence type="ECO:0000256" key="1">
    <source>
        <dbReference type="ARBA" id="ARBA00004141"/>
    </source>
</evidence>
<evidence type="ECO:0000256" key="7">
    <source>
        <dbReference type="ARBA" id="ARBA00023136"/>
    </source>
</evidence>
<proteinExistence type="inferred from homology"/>
<evidence type="ECO:0000256" key="9">
    <source>
        <dbReference type="SAM" id="SignalP"/>
    </source>
</evidence>
<feature type="signal peptide" evidence="9">
    <location>
        <begin position="1"/>
        <end position="26"/>
    </location>
</feature>